<accession>A0A444X1J7</accession>
<dbReference type="AlphaFoldDB" id="A0A444X1J7"/>
<feature type="domain" description="At2g35280-like TPR" evidence="1">
    <location>
        <begin position="85"/>
        <end position="135"/>
    </location>
</feature>
<comment type="caution">
    <text evidence="2">The sequence shown here is derived from an EMBL/GenBank/DDBJ whole genome shotgun (WGS) entry which is preliminary data.</text>
</comment>
<name>A0A444X1J7_ARAHY</name>
<dbReference type="EMBL" id="SDMP01000020">
    <property type="protein sequence ID" value="RYQ83606.1"/>
    <property type="molecule type" value="Genomic_DNA"/>
</dbReference>
<dbReference type="InterPro" id="IPR036047">
    <property type="entry name" value="F-box-like_dom_sf"/>
</dbReference>
<dbReference type="PANTHER" id="PTHR33784:SF49">
    <property type="entry name" value="F-BOX PROTEIN"/>
    <property type="match status" value="1"/>
</dbReference>
<protein>
    <recommendedName>
        <fullName evidence="1">At2g35280-like TPR domain-containing protein</fullName>
    </recommendedName>
</protein>
<dbReference type="SUPFAM" id="SSF81383">
    <property type="entry name" value="F-box domain"/>
    <property type="match status" value="1"/>
</dbReference>
<dbReference type="PANTHER" id="PTHR33784">
    <property type="entry name" value="OS05G0482100 PROTEIN"/>
    <property type="match status" value="1"/>
</dbReference>
<evidence type="ECO:0000259" key="1">
    <source>
        <dbReference type="Pfam" id="PF23310"/>
    </source>
</evidence>
<evidence type="ECO:0000313" key="3">
    <source>
        <dbReference type="Proteomes" id="UP000289738"/>
    </source>
</evidence>
<reference evidence="2 3" key="1">
    <citation type="submission" date="2019-01" db="EMBL/GenBank/DDBJ databases">
        <title>Sequencing of cultivated peanut Arachis hypogaea provides insights into genome evolution and oil improvement.</title>
        <authorList>
            <person name="Chen X."/>
        </authorList>
    </citation>
    <scope>NUCLEOTIDE SEQUENCE [LARGE SCALE GENOMIC DNA]</scope>
    <source>
        <strain evidence="3">cv. Fuhuasheng</strain>
        <tissue evidence="2">Leaves</tissue>
    </source>
</reference>
<evidence type="ECO:0000313" key="2">
    <source>
        <dbReference type="EMBL" id="RYQ83606.1"/>
    </source>
</evidence>
<keyword evidence="3" id="KW-1185">Reference proteome</keyword>
<organism evidence="2 3">
    <name type="scientific">Arachis hypogaea</name>
    <name type="common">Peanut</name>
    <dbReference type="NCBI Taxonomy" id="3818"/>
    <lineage>
        <taxon>Eukaryota</taxon>
        <taxon>Viridiplantae</taxon>
        <taxon>Streptophyta</taxon>
        <taxon>Embryophyta</taxon>
        <taxon>Tracheophyta</taxon>
        <taxon>Spermatophyta</taxon>
        <taxon>Magnoliopsida</taxon>
        <taxon>eudicotyledons</taxon>
        <taxon>Gunneridae</taxon>
        <taxon>Pentapetalae</taxon>
        <taxon>rosids</taxon>
        <taxon>fabids</taxon>
        <taxon>Fabales</taxon>
        <taxon>Fabaceae</taxon>
        <taxon>Papilionoideae</taxon>
        <taxon>50 kb inversion clade</taxon>
        <taxon>dalbergioids sensu lato</taxon>
        <taxon>Dalbergieae</taxon>
        <taxon>Pterocarpus clade</taxon>
        <taxon>Arachis</taxon>
    </lineage>
</organism>
<dbReference type="Pfam" id="PF23310">
    <property type="entry name" value="TPR_27"/>
    <property type="match status" value="1"/>
</dbReference>
<dbReference type="Proteomes" id="UP000289738">
    <property type="component" value="Chromosome B10"/>
</dbReference>
<proteinExistence type="predicted"/>
<dbReference type="InterPro" id="IPR057136">
    <property type="entry name" value="At2g35280_TPR_dom"/>
</dbReference>
<sequence length="197" mass="22425">MAGTSKLYTPSGRRSGQAVCPLNLLPCDIWVRVATEVAYNSIQSLLNFEATCKVFLDTGRSDVIYKHAMVWNIPLVSSLRYPGRADRRFIDQCIDAGNPDSILRDRLHEYFFIARRHVGMDLLTRAASEGNVEADDIDVRRGVDLFEVILTSGKVHRCREMFTDVFAERWVSVTPSDPRQPVTYRSPMHVPYARHHA</sequence>
<dbReference type="STRING" id="3818.A0A444X1J7"/>
<dbReference type="InterPro" id="IPR040338">
    <property type="entry name" value="At1g67623-like"/>
</dbReference>
<gene>
    <name evidence="2" type="ORF">Ahy_B10g102352</name>
</gene>